<name>A0ACA9RPD3_9GLOM</name>
<sequence length="166" mass="19038">QEFAKDKIARVIRYSGKNYLIGIPTCNELVARNDEESTSTLNDKIANYLDIPFMLVDIEEAKEYINQILYYILCLYGYLVNRQKAVVTITDNKGGSINMSLIQKECIKACPLCGYYSEKKPYLHITTPNKDQRFTALDIISIYNSKVNTKCKIETASDNTGTYYRK</sequence>
<gene>
    <name evidence="1" type="ORF">RPERSI_LOCUS21315</name>
</gene>
<evidence type="ECO:0000313" key="2">
    <source>
        <dbReference type="Proteomes" id="UP000789920"/>
    </source>
</evidence>
<comment type="caution">
    <text evidence="1">The sequence shown here is derived from an EMBL/GenBank/DDBJ whole genome shotgun (WGS) entry which is preliminary data.</text>
</comment>
<protein>
    <submittedName>
        <fullName evidence="1">339_t:CDS:1</fullName>
    </submittedName>
</protein>
<organism evidence="1 2">
    <name type="scientific">Racocetra persica</name>
    <dbReference type="NCBI Taxonomy" id="160502"/>
    <lineage>
        <taxon>Eukaryota</taxon>
        <taxon>Fungi</taxon>
        <taxon>Fungi incertae sedis</taxon>
        <taxon>Mucoromycota</taxon>
        <taxon>Glomeromycotina</taxon>
        <taxon>Glomeromycetes</taxon>
        <taxon>Diversisporales</taxon>
        <taxon>Gigasporaceae</taxon>
        <taxon>Racocetra</taxon>
    </lineage>
</organism>
<keyword evidence="2" id="KW-1185">Reference proteome</keyword>
<dbReference type="Proteomes" id="UP000789920">
    <property type="component" value="Unassembled WGS sequence"/>
</dbReference>
<feature type="non-terminal residue" evidence="1">
    <location>
        <position position="166"/>
    </location>
</feature>
<feature type="non-terminal residue" evidence="1">
    <location>
        <position position="1"/>
    </location>
</feature>
<reference evidence="1" key="1">
    <citation type="submission" date="2021-06" db="EMBL/GenBank/DDBJ databases">
        <authorList>
            <person name="Kallberg Y."/>
            <person name="Tangrot J."/>
            <person name="Rosling A."/>
        </authorList>
    </citation>
    <scope>NUCLEOTIDE SEQUENCE</scope>
    <source>
        <strain evidence="1">MA461A</strain>
    </source>
</reference>
<evidence type="ECO:0000313" key="1">
    <source>
        <dbReference type="EMBL" id="CAG8802417.1"/>
    </source>
</evidence>
<accession>A0ACA9RPD3</accession>
<proteinExistence type="predicted"/>
<dbReference type="EMBL" id="CAJVQC010062165">
    <property type="protein sequence ID" value="CAG8802417.1"/>
    <property type="molecule type" value="Genomic_DNA"/>
</dbReference>